<proteinExistence type="predicted"/>
<comment type="caution">
    <text evidence="2">The sequence shown here is derived from an EMBL/GenBank/DDBJ whole genome shotgun (WGS) entry which is preliminary data.</text>
</comment>
<dbReference type="STRING" id="7375.A0A0L0C4P0"/>
<name>A0A0L0C4P0_LUCCU</name>
<gene>
    <name evidence="2" type="ORF">FF38_03338</name>
</gene>
<dbReference type="PANTHER" id="PTHR47890">
    <property type="entry name" value="LD24308P"/>
    <property type="match status" value="1"/>
</dbReference>
<accession>A0A0L0C4P0</accession>
<dbReference type="InterPro" id="IPR032062">
    <property type="entry name" value="DUF4803"/>
</dbReference>
<evidence type="ECO:0000256" key="1">
    <source>
        <dbReference type="SAM" id="SignalP"/>
    </source>
</evidence>
<evidence type="ECO:0000313" key="3">
    <source>
        <dbReference type="Proteomes" id="UP000037069"/>
    </source>
</evidence>
<organism evidence="2 3">
    <name type="scientific">Lucilia cuprina</name>
    <name type="common">Green bottle fly</name>
    <name type="synonym">Australian sheep blowfly</name>
    <dbReference type="NCBI Taxonomy" id="7375"/>
    <lineage>
        <taxon>Eukaryota</taxon>
        <taxon>Metazoa</taxon>
        <taxon>Ecdysozoa</taxon>
        <taxon>Arthropoda</taxon>
        <taxon>Hexapoda</taxon>
        <taxon>Insecta</taxon>
        <taxon>Pterygota</taxon>
        <taxon>Neoptera</taxon>
        <taxon>Endopterygota</taxon>
        <taxon>Diptera</taxon>
        <taxon>Brachycera</taxon>
        <taxon>Muscomorpha</taxon>
        <taxon>Oestroidea</taxon>
        <taxon>Calliphoridae</taxon>
        <taxon>Luciliinae</taxon>
        <taxon>Lucilia</taxon>
    </lineage>
</organism>
<reference evidence="2 3" key="1">
    <citation type="journal article" date="2015" name="Nat. Commun.">
        <title>Lucilia cuprina genome unlocks parasitic fly biology to underpin future interventions.</title>
        <authorList>
            <person name="Anstead C.A."/>
            <person name="Korhonen P.K."/>
            <person name="Young N.D."/>
            <person name="Hall R.S."/>
            <person name="Jex A.R."/>
            <person name="Murali S.C."/>
            <person name="Hughes D.S."/>
            <person name="Lee S.F."/>
            <person name="Perry T."/>
            <person name="Stroehlein A.J."/>
            <person name="Ansell B.R."/>
            <person name="Breugelmans B."/>
            <person name="Hofmann A."/>
            <person name="Qu J."/>
            <person name="Dugan S."/>
            <person name="Lee S.L."/>
            <person name="Chao H."/>
            <person name="Dinh H."/>
            <person name="Han Y."/>
            <person name="Doddapaneni H.V."/>
            <person name="Worley K.C."/>
            <person name="Muzny D.M."/>
            <person name="Ioannidis P."/>
            <person name="Waterhouse R.M."/>
            <person name="Zdobnov E.M."/>
            <person name="James P.J."/>
            <person name="Bagnall N.H."/>
            <person name="Kotze A.C."/>
            <person name="Gibbs R.A."/>
            <person name="Richards S."/>
            <person name="Batterham P."/>
            <person name="Gasser R.B."/>
        </authorList>
    </citation>
    <scope>NUCLEOTIDE SEQUENCE [LARGE SCALE GENOMIC DNA]</scope>
    <source>
        <strain evidence="2 3">LS</strain>
        <tissue evidence="2">Full body</tissue>
    </source>
</reference>
<feature type="chain" id="PRO_5005535791" evidence="1">
    <location>
        <begin position="30"/>
        <end position="2111"/>
    </location>
</feature>
<dbReference type="PANTHER" id="PTHR47890:SF1">
    <property type="entry name" value="LD24308P"/>
    <property type="match status" value="1"/>
</dbReference>
<dbReference type="OrthoDB" id="6366357at2759"/>
<dbReference type="Proteomes" id="UP000037069">
    <property type="component" value="Unassembled WGS sequence"/>
</dbReference>
<feature type="signal peptide" evidence="1">
    <location>
        <begin position="1"/>
        <end position="29"/>
    </location>
</feature>
<keyword evidence="3" id="KW-1185">Reference proteome</keyword>
<keyword evidence="1" id="KW-0732">Signal</keyword>
<dbReference type="OMA" id="GMINEST"/>
<protein>
    <submittedName>
        <fullName evidence="2">Uncharacterized protein</fullName>
    </submittedName>
</protein>
<evidence type="ECO:0000313" key="2">
    <source>
        <dbReference type="EMBL" id="KNC26404.1"/>
    </source>
</evidence>
<dbReference type="EMBL" id="JRES01000987">
    <property type="protein sequence ID" value="KNC26404.1"/>
    <property type="molecule type" value="Genomic_DNA"/>
</dbReference>
<sequence length="2111" mass="245910">MKLQGAVSSCLGFMLFSFILVTAPNTSSALIEDALDVFHVVKEVTMAVLKAWDIVQTSSLGSKINFPLMREKQRKVLSRLKEVSKQIQQTEEQASYTMELTHSEHAEQVAWAQQSVNNFIEGNIQLLAKRNDITDTMNRITSRFQQMQQYELHQDKLEMSTLLTFAEWTVSPNAYSVHHLMDRLHLTMFGSDDKANKSGSNMLEMLALSYEQRKLLAVFINAKAIAIINEFFTIKLTKMATLNRIILMLTTLLTVFICCNTENLASTTYLMGRSMPSIEIDAIRDEYLSLEQSLWQHLQRSQNNRNTEQQMRKIADTHRKFINENMNSTWSLGKYELLNHYEWSILERDLQQIEILFGAFKRVLNSQENNVEFARSQELDDLMDNILRNDRTFSMGRIFQDTELIMVKQTMYYRAMMASKEERCLNQQSTQQFIYSLYTDIALTELKGYTMMEFSWMMLRVYGKGNFTQEAELMRNDYEKRTEKTVRLLREVMQRAERIVWRCDPEQYVKGKTYEEVTRLIQGYIENEVDMNYNRECWKTCDDYERTKNEGCFKDKFCARQERCSGHIHNCRYVDSDMTICPSARDSVRRYEFIEYENGVTLGKASNCPRGKTAVDSWWRYLFWHCTYCFCLCDDQYSTKTDRYFNLRETLSNINDNKVVTGLRFTKKNRVFHLQIQEGALLPRGMINESTLEWKPVDNYTLNEKGVHNNRDYYTLTYGARSIDLDDIHTEDNTFVVTGVRFRVVGAHLNLEARLSEFNFETGQLVNPKENSFWKSNDNTDVSGDRRAKIELKDPDVPIRTIAKSVPDSRHNQYLEFSASSFNKDASQSTVPFIDIQDVVSKPSVPLAGIGIYHKGRPGFGGFLAPKLMTYDFAPHIHTPLCRWPCLEILLFTIILISKPENSLSIDVETIVAASGAVKDIIGIIKYVKETISESWSFVENNNQESNNNLPQILTRFTKVGNDISYIENKHYSESVNNFINLQLVAKHNDIINTINTITSRFKEMQEYAVHLENIESSTLISFAEWTASPNGFSVYHLMDRLHLTMFGSDDKANRPGSNIFDMLISSYGISEKCFNQQSTQQFIYSLYTDIALTELKAYTMLEFSWIILRAYGKGNFTQEAEIMRKSYEKRLEKTVHHLHEVMDRADRMVWRCDPERYVEGETYEQVTRLLQAYIENEVDMSSNRDCMQSCSAYGRTKNEGCYMDQFCAKQERCSGQIHDCFYASGYITACPSALDSLRRYEYVQYDKVTLGNNFNCQRGETEANSWMRYVFWECSYCICFCDDQNSIKTDRYFNLRETLSNIDDNKVVTGLRFTKVNRVFHLQIQEGQLLPRGMINESTLAWKRVDNYTLFERGVLPNQDYFTLTYDARSIDLDNIETYDENYVVTGVRFQLLHSHLNLQARLSKVDFETGQLLNPQENSYWKVNDISEFKRNEIVLHDLDIPTHSTGKSDPDSSNNQYLKFSFSSLKKDVSQTNIPFIDIQDVVSKPPVPLAGIGIYHKASKDVISVVNEATTAFSECWYTVENKRQESQNNLLEILKIFTELKNDINVIEKRHSVNNNFINLQLLTKVNDFTNTSHNVAQRFREFQQFLVHDNNLDPTTLLTFAEWTVATNGFAVQHLMDNWHRKIFDQNDQESNKLYSNLFEFLVSSYKKEEKCLNQQSSQQFIYSLYTNIALTELKAYTLLELSWLILSVYNKGNFSHDAEIIRKNYEKRSEQTERQLYKLMQKADRMVWRCDPERYIEGETYEQVTRLLQAYIENEVDMSSSRDCMQSCSAYGRTSNVGCYMDQFCAKQERCSGQIHDCYYTSGYITACPSAFESLRRYEYIKYNDQTIGKETHCQRGESEANSWMRYLVWECSYCICFCDDQNSIKTNRYFNLRETLSNIDDNKVVTGLRFTKVNRVFHLQIQEGQLMPRGIINESTLNWKPVDNYTIYERGVLQNQDYFTLTYDTRSIDLDNIETYDENYVITGVRFQVVGAHLNLQARLSKFNYASGQLVNPKEISYWKINDISEFRRNEIVLSDRDVPTRSTDKSEPNFGSNQYLKFSVSSLEKDVSQTNIPFIDIQDVVSKPPVPLAGIGIYYKGRQGYGGFIAPKIITYDFSPRLQTTQ</sequence>
<dbReference type="Pfam" id="PF16061">
    <property type="entry name" value="DUF4803"/>
    <property type="match status" value="3"/>
</dbReference>